<evidence type="ECO:0000259" key="1">
    <source>
        <dbReference type="Pfam" id="PF12973"/>
    </source>
</evidence>
<comment type="caution">
    <text evidence="3">The sequence shown here is derived from an EMBL/GenBank/DDBJ whole genome shotgun (WGS) entry which is preliminary data.</text>
</comment>
<dbReference type="Gene3D" id="2.60.120.10">
    <property type="entry name" value="Jelly Rolls"/>
    <property type="match status" value="1"/>
</dbReference>
<reference evidence="4" key="1">
    <citation type="submission" date="2023-07" db="EMBL/GenBank/DDBJ databases">
        <title>Molecular identification of indigenous halophilic bacteria isolated from red sea cost, biodegradation of synthetic dyes and assessment of degraded metabolite toxicity.</title>
        <authorList>
            <person name="Chaieb K."/>
            <person name="Altayb H.N."/>
        </authorList>
    </citation>
    <scope>NUCLEOTIDE SEQUENCE [LARGE SCALE GENOMIC DNA]</scope>
    <source>
        <strain evidence="4">K20</strain>
    </source>
</reference>
<dbReference type="InterPro" id="IPR041916">
    <property type="entry name" value="Anti_sigma_zinc_sf"/>
</dbReference>
<accession>A0ABS7YQY4</accession>
<dbReference type="InterPro" id="IPR025979">
    <property type="entry name" value="ChrR-like_cupin_dom"/>
</dbReference>
<keyword evidence="4" id="KW-1185">Reference proteome</keyword>
<dbReference type="Gene3D" id="1.10.10.1320">
    <property type="entry name" value="Anti-sigma factor, zinc-finger domain"/>
    <property type="match status" value="1"/>
</dbReference>
<dbReference type="CDD" id="cd20301">
    <property type="entry name" value="cupin_ChrR"/>
    <property type="match status" value="1"/>
</dbReference>
<feature type="domain" description="Putative zinc-finger" evidence="2">
    <location>
        <begin position="8"/>
        <end position="37"/>
    </location>
</feature>
<dbReference type="EMBL" id="JAIWIU010000151">
    <property type="protein sequence ID" value="MCA2018100.1"/>
    <property type="molecule type" value="Genomic_DNA"/>
</dbReference>
<organism evidence="3 4">
    <name type="scientific">Vibrio tritonius</name>
    <dbReference type="NCBI Taxonomy" id="1435069"/>
    <lineage>
        <taxon>Bacteria</taxon>
        <taxon>Pseudomonadati</taxon>
        <taxon>Pseudomonadota</taxon>
        <taxon>Gammaproteobacteria</taxon>
        <taxon>Vibrionales</taxon>
        <taxon>Vibrionaceae</taxon>
        <taxon>Vibrio</taxon>
    </lineage>
</organism>
<dbReference type="Pfam" id="PF12973">
    <property type="entry name" value="Cupin_7"/>
    <property type="match status" value="1"/>
</dbReference>
<evidence type="ECO:0000313" key="3">
    <source>
        <dbReference type="EMBL" id="MCA2018100.1"/>
    </source>
</evidence>
<dbReference type="Proteomes" id="UP001199044">
    <property type="component" value="Unassembled WGS sequence"/>
</dbReference>
<sequence>MSHHPSIDMLEAYALGQLDIGHSIAVSAHLEFCPACRSQLFRLEELAGQQLHNLPESEPYGLDTNANDAASGHWDDMLEKITEMPQISARPTSPALLCSPKVDIDGVSLRVPKALHHLLKSQPEWRSYAGKVYSLPLHNEESSRVNLLYIGQNVLVPQHTHKGTEATLVLHGGFSDEDGEYHAGDFILRDASIRHSPKTAVGQNCLCLTVLTDSMVFTQGIARLFNLFGRGVYP</sequence>
<dbReference type="SUPFAM" id="SSF51182">
    <property type="entry name" value="RmlC-like cupins"/>
    <property type="match status" value="1"/>
</dbReference>
<proteinExistence type="predicted"/>
<dbReference type="InterPro" id="IPR027383">
    <property type="entry name" value="Znf_put"/>
</dbReference>
<dbReference type="InterPro" id="IPR011051">
    <property type="entry name" value="RmlC_Cupin_sf"/>
</dbReference>
<dbReference type="RefSeq" id="WP_225251646.1">
    <property type="nucleotide sequence ID" value="NZ_JAIWIU010000151.1"/>
</dbReference>
<gene>
    <name evidence="3" type="ORF">LDJ79_18420</name>
</gene>
<dbReference type="Pfam" id="PF13490">
    <property type="entry name" value="zf-HC2"/>
    <property type="match status" value="1"/>
</dbReference>
<protein>
    <submittedName>
        <fullName evidence="3">ChrR family anti-sigma-E factor</fullName>
    </submittedName>
</protein>
<dbReference type="InterPro" id="IPR012807">
    <property type="entry name" value="Anti-sigma_ChrR"/>
</dbReference>
<feature type="domain" description="ChrR-like cupin" evidence="1">
    <location>
        <begin position="122"/>
        <end position="211"/>
    </location>
</feature>
<name>A0ABS7YQY4_9VIBR</name>
<evidence type="ECO:0000313" key="4">
    <source>
        <dbReference type="Proteomes" id="UP001199044"/>
    </source>
</evidence>
<evidence type="ECO:0000259" key="2">
    <source>
        <dbReference type="Pfam" id="PF13490"/>
    </source>
</evidence>
<dbReference type="NCBIfam" id="TIGR02451">
    <property type="entry name" value="anti_sig_ChrR"/>
    <property type="match status" value="1"/>
</dbReference>
<dbReference type="InterPro" id="IPR014710">
    <property type="entry name" value="RmlC-like_jellyroll"/>
</dbReference>